<keyword evidence="2" id="KW-1185">Reference proteome</keyword>
<sequence>MKITDLKNSESEPNFERRLDKDGNLEGDFFIAIEETSSYIVFCLLYDLFGSPKYKPLDAERIQWTFEIIFDNFIFLISDWESSTWMANCSTRQGADVSNAKKATNDLINLINKQVVKYKKDEEENLKLKKERFIENPFKLYAEIDNIQEKNDTLSLISTLCKASFSSFMSSFEGLLNLLYEIYLNKALRESRINDRLSREQIDIKFRLAPFYCDGFKVKTLDSSNESFKNLLKLVNLRNDFIHANITESMQHAIVRKNEFSFILNKKYNGDLPKNISQLTIQNIELVNKYIDSSISFLIENMETRTAREFNIIIRQQHIQVEEVDGVIIPIV</sequence>
<accession>A0A1H3BHG3</accession>
<dbReference type="OrthoDB" id="9860842at2"/>
<dbReference type="RefSeq" id="WP_139255045.1">
    <property type="nucleotide sequence ID" value="NZ_FNOV01000001.1"/>
</dbReference>
<name>A0A1H3BHG3_9BACT</name>
<evidence type="ECO:0000313" key="2">
    <source>
        <dbReference type="Proteomes" id="UP000199249"/>
    </source>
</evidence>
<dbReference type="Proteomes" id="UP000199249">
    <property type="component" value="Unassembled WGS sequence"/>
</dbReference>
<organism evidence="1 2">
    <name type="scientific">Hymenobacter psychrophilus</name>
    <dbReference type="NCBI Taxonomy" id="651662"/>
    <lineage>
        <taxon>Bacteria</taxon>
        <taxon>Pseudomonadati</taxon>
        <taxon>Bacteroidota</taxon>
        <taxon>Cytophagia</taxon>
        <taxon>Cytophagales</taxon>
        <taxon>Hymenobacteraceae</taxon>
        <taxon>Hymenobacter</taxon>
    </lineage>
</organism>
<evidence type="ECO:0000313" key="1">
    <source>
        <dbReference type="EMBL" id="SDX41347.1"/>
    </source>
</evidence>
<dbReference type="STRING" id="651662.SAMN04488069_101294"/>
<gene>
    <name evidence="1" type="ORF">SAMN04488069_101294</name>
</gene>
<protein>
    <submittedName>
        <fullName evidence="1">Uncharacterized protein</fullName>
    </submittedName>
</protein>
<dbReference type="AlphaFoldDB" id="A0A1H3BHG3"/>
<dbReference type="EMBL" id="FNOV01000001">
    <property type="protein sequence ID" value="SDX41347.1"/>
    <property type="molecule type" value="Genomic_DNA"/>
</dbReference>
<reference evidence="2" key="1">
    <citation type="submission" date="2016-10" db="EMBL/GenBank/DDBJ databases">
        <authorList>
            <person name="Varghese N."/>
            <person name="Submissions S."/>
        </authorList>
    </citation>
    <scope>NUCLEOTIDE SEQUENCE [LARGE SCALE GENOMIC DNA]</scope>
    <source>
        <strain evidence="2">CGMCC 1.8975</strain>
    </source>
</reference>
<proteinExistence type="predicted"/>